<dbReference type="InterPro" id="IPR013324">
    <property type="entry name" value="RNA_pol_sigma_r3/r4-like"/>
</dbReference>
<dbReference type="AlphaFoldDB" id="A0A455SSZ6"/>
<feature type="region of interest" description="Disordered" evidence="1">
    <location>
        <begin position="128"/>
        <end position="164"/>
    </location>
</feature>
<name>A0A455SSZ6_9CHLR</name>
<reference evidence="3" key="1">
    <citation type="submission" date="2018-12" db="EMBL/GenBank/DDBJ databases">
        <title>Novel natural products biosynthetic potential of the class Ktedonobacteria.</title>
        <authorList>
            <person name="Zheng Y."/>
            <person name="Saitou A."/>
            <person name="Wang C.M."/>
            <person name="Toyoda A."/>
            <person name="Minakuchi Y."/>
            <person name="Sekiguchi Y."/>
            <person name="Ueda K."/>
            <person name="Takano H."/>
            <person name="Sakai Y."/>
            <person name="Yokota A."/>
            <person name="Yabe S."/>
        </authorList>
    </citation>
    <scope>NUCLEOTIDE SEQUENCE</scope>
    <source>
        <strain evidence="3">COM3</strain>
    </source>
</reference>
<dbReference type="InterPro" id="IPR013249">
    <property type="entry name" value="RNA_pol_sigma70_r4_t2"/>
</dbReference>
<proteinExistence type="predicted"/>
<organism evidence="3">
    <name type="scientific">Thermosporothrix sp. COM3</name>
    <dbReference type="NCBI Taxonomy" id="2490863"/>
    <lineage>
        <taxon>Bacteria</taxon>
        <taxon>Bacillati</taxon>
        <taxon>Chloroflexota</taxon>
        <taxon>Ktedonobacteria</taxon>
        <taxon>Ktedonobacterales</taxon>
        <taxon>Thermosporotrichaceae</taxon>
        <taxon>Thermosporothrix</taxon>
    </lineage>
</organism>
<dbReference type="EMBL" id="AP019376">
    <property type="protein sequence ID" value="BBH90022.1"/>
    <property type="molecule type" value="Genomic_DNA"/>
</dbReference>
<evidence type="ECO:0000259" key="2">
    <source>
        <dbReference type="Pfam" id="PF08281"/>
    </source>
</evidence>
<dbReference type="GO" id="GO:0016987">
    <property type="term" value="F:sigma factor activity"/>
    <property type="evidence" value="ECO:0007669"/>
    <property type="project" value="InterPro"/>
</dbReference>
<feature type="compositionally biased region" description="Polar residues" evidence="1">
    <location>
        <begin position="146"/>
        <end position="158"/>
    </location>
</feature>
<dbReference type="Gene3D" id="1.10.10.10">
    <property type="entry name" value="Winged helix-like DNA-binding domain superfamily/Winged helix DNA-binding domain"/>
    <property type="match status" value="1"/>
</dbReference>
<feature type="domain" description="RNA polymerase sigma factor 70 region 4 type 2" evidence="2">
    <location>
        <begin position="190"/>
        <end position="229"/>
    </location>
</feature>
<gene>
    <name evidence="3" type="ORF">KTC_47730</name>
</gene>
<accession>A0A455SSZ6</accession>
<dbReference type="GO" id="GO:0003677">
    <property type="term" value="F:DNA binding"/>
    <property type="evidence" value="ECO:0007669"/>
    <property type="project" value="InterPro"/>
</dbReference>
<protein>
    <recommendedName>
        <fullName evidence="2">RNA polymerase sigma factor 70 region 4 type 2 domain-containing protein</fullName>
    </recommendedName>
</protein>
<dbReference type="GO" id="GO:0006352">
    <property type="term" value="P:DNA-templated transcription initiation"/>
    <property type="evidence" value="ECO:0007669"/>
    <property type="project" value="InterPro"/>
</dbReference>
<dbReference type="SUPFAM" id="SSF88659">
    <property type="entry name" value="Sigma3 and sigma4 domains of RNA polymerase sigma factors"/>
    <property type="match status" value="1"/>
</dbReference>
<dbReference type="Pfam" id="PF08281">
    <property type="entry name" value="Sigma70_r4_2"/>
    <property type="match status" value="1"/>
</dbReference>
<evidence type="ECO:0000256" key="1">
    <source>
        <dbReference type="SAM" id="MobiDB-lite"/>
    </source>
</evidence>
<dbReference type="InterPro" id="IPR036388">
    <property type="entry name" value="WH-like_DNA-bd_sf"/>
</dbReference>
<sequence length="247" mass="29053">MIDPADPMLDERLQRRTANGRYEITDEQLVQIIRELRATGKEAEARRLMMALVTRCQPIFQLHTQGLRHRPDLREEAIANMAVHLLQEVQDPREEFITLNFARYIRCLCIDEFNRVLRQEGLIYKRDEEGRPLGRPQHVPQGLRDSLNTTVNDESNSPGADVADPQDQYEQLHAAYESQRILHYLSDSLDRKIMVLRAIKGWKWDEIAEICQKNERTVRLRYERARSFLRQCIAQEQHFSDQTVTSQ</sequence>
<evidence type="ECO:0000313" key="3">
    <source>
        <dbReference type="EMBL" id="BBH90022.1"/>
    </source>
</evidence>